<name>A0ACA9KVJ7_9GLOM</name>
<gene>
    <name evidence="1" type="ORF">DHETER_LOCUS2786</name>
</gene>
<evidence type="ECO:0000313" key="2">
    <source>
        <dbReference type="Proteomes" id="UP000789702"/>
    </source>
</evidence>
<protein>
    <submittedName>
        <fullName evidence="1">4426_t:CDS:1</fullName>
    </submittedName>
</protein>
<accession>A0ACA9KVJ7</accession>
<comment type="caution">
    <text evidence="1">The sequence shown here is derived from an EMBL/GenBank/DDBJ whole genome shotgun (WGS) entry which is preliminary data.</text>
</comment>
<reference evidence="1" key="1">
    <citation type="submission" date="2021-06" db="EMBL/GenBank/DDBJ databases">
        <authorList>
            <person name="Kallberg Y."/>
            <person name="Tangrot J."/>
            <person name="Rosling A."/>
        </authorList>
    </citation>
    <scope>NUCLEOTIDE SEQUENCE</scope>
    <source>
        <strain evidence="1">IL203A</strain>
    </source>
</reference>
<organism evidence="1 2">
    <name type="scientific">Dentiscutata heterogama</name>
    <dbReference type="NCBI Taxonomy" id="1316150"/>
    <lineage>
        <taxon>Eukaryota</taxon>
        <taxon>Fungi</taxon>
        <taxon>Fungi incertae sedis</taxon>
        <taxon>Mucoromycota</taxon>
        <taxon>Glomeromycotina</taxon>
        <taxon>Glomeromycetes</taxon>
        <taxon>Diversisporales</taxon>
        <taxon>Gigasporaceae</taxon>
        <taxon>Dentiscutata</taxon>
    </lineage>
</organism>
<keyword evidence="2" id="KW-1185">Reference proteome</keyword>
<dbReference type="EMBL" id="CAJVPU010002167">
    <property type="protein sequence ID" value="CAG8496085.1"/>
    <property type="molecule type" value="Genomic_DNA"/>
</dbReference>
<dbReference type="Proteomes" id="UP000789702">
    <property type="component" value="Unassembled WGS sequence"/>
</dbReference>
<proteinExistence type="predicted"/>
<sequence length="274" mass="32305">MNNHLLSHLIRDSTESSSESDFNNSTESSSESNSNNSTESSSEDEQIINISNFWYRNILFKYDEKRFRIALRMNKQTFWKIIDMIKNNLVFNSRQRPIELQLSVVLFLLGRKSTIWDIATRFEGFPNVIGIIDGTHIYLFEAPNKPNKDVYINRKRRYAIHVQGVVDHLGQFINYDIGWPASVHDAKAFGRLKNLFQFLKEIRTNDTKLATKFIDIALILHNIVERNNDIWILPLRTRSESRDVIRFVDSQNRRRQIEKREGMIKRQNLMNIVL</sequence>
<evidence type="ECO:0000313" key="1">
    <source>
        <dbReference type="EMBL" id="CAG8496085.1"/>
    </source>
</evidence>